<reference evidence="2" key="2">
    <citation type="submission" date="2020-02" db="EMBL/GenBank/DDBJ databases">
        <title>Identification and distribution of gene clusters putatively required for synthesis of sphingolipid metabolism inhibitors in phylogenetically diverse species of the filamentous fungus Fusarium.</title>
        <authorList>
            <person name="Kim H.-S."/>
            <person name="Busman M."/>
            <person name="Brown D.W."/>
            <person name="Divon H."/>
            <person name="Uhlig S."/>
            <person name="Proctor R.H."/>
        </authorList>
    </citation>
    <scope>NUCLEOTIDE SEQUENCE</scope>
    <source>
        <strain evidence="2">NRRL 25174</strain>
    </source>
</reference>
<evidence type="ECO:0000313" key="3">
    <source>
        <dbReference type="Proteomes" id="UP000730481"/>
    </source>
</evidence>
<evidence type="ECO:0000256" key="1">
    <source>
        <dbReference type="SAM" id="SignalP"/>
    </source>
</evidence>
<evidence type="ECO:0000313" key="2">
    <source>
        <dbReference type="EMBL" id="KAF4341764.1"/>
    </source>
</evidence>
<feature type="chain" id="PRO_5040161055" evidence="1">
    <location>
        <begin position="17"/>
        <end position="234"/>
    </location>
</feature>
<dbReference type="OrthoDB" id="5084676at2759"/>
<gene>
    <name evidence="2" type="ORF">FBEOM_4303</name>
</gene>
<proteinExistence type="predicted"/>
<keyword evidence="1" id="KW-0732">Signal</keyword>
<name>A0A9P5ANJ1_9HYPO</name>
<organism evidence="2 3">
    <name type="scientific">Fusarium beomiforme</name>
    <dbReference type="NCBI Taxonomy" id="44412"/>
    <lineage>
        <taxon>Eukaryota</taxon>
        <taxon>Fungi</taxon>
        <taxon>Dikarya</taxon>
        <taxon>Ascomycota</taxon>
        <taxon>Pezizomycotina</taxon>
        <taxon>Sordariomycetes</taxon>
        <taxon>Hypocreomycetidae</taxon>
        <taxon>Hypocreales</taxon>
        <taxon>Nectriaceae</taxon>
        <taxon>Fusarium</taxon>
        <taxon>Fusarium burgessii species complex</taxon>
    </lineage>
</organism>
<keyword evidence="3" id="KW-1185">Reference proteome</keyword>
<protein>
    <submittedName>
        <fullName evidence="2">Uncharacterized protein</fullName>
    </submittedName>
</protein>
<feature type="signal peptide" evidence="1">
    <location>
        <begin position="1"/>
        <end position="16"/>
    </location>
</feature>
<dbReference type="Proteomes" id="UP000730481">
    <property type="component" value="Unassembled WGS sequence"/>
</dbReference>
<sequence length="234" mass="24823">MISLLFLLSLLTLGWASPAPTRLSIFDDKTITTVNQPASGLLNFTLHSRDTIEKRALNLAYLLCDITFDGRNKANWQPFLVTGELLLVQGIPSSGTTNGVNPYDVVISIGTPISNPIAGSISYVTNRYLNPFISGRRDLTRLDFARVSATANTVTVSVDTSLAAANQLSVFNARSGLTANIYNPATGGFNLLFGNNGLVSGKIGITGRAPVSGGQAPYQAIISGKVKQKGTFSL</sequence>
<dbReference type="EMBL" id="PVQB02000178">
    <property type="protein sequence ID" value="KAF4341764.1"/>
    <property type="molecule type" value="Genomic_DNA"/>
</dbReference>
<reference evidence="2" key="1">
    <citation type="journal article" date="2017" name="Mycologia">
        <title>Fusarium algeriense, sp. nov., a novel toxigenic crown rot pathogen of durum wheat from Algeria is nested in the Fusarium burgessii species complex.</title>
        <authorList>
            <person name="Laraba I."/>
            <person name="Keddad A."/>
            <person name="Boureghda H."/>
            <person name="Abdallah N."/>
            <person name="Vaughan M.M."/>
            <person name="Proctor R.H."/>
            <person name="Busman M."/>
            <person name="O'Donnell K."/>
        </authorList>
    </citation>
    <scope>NUCLEOTIDE SEQUENCE</scope>
    <source>
        <strain evidence="2">NRRL 25174</strain>
    </source>
</reference>
<comment type="caution">
    <text evidence="2">The sequence shown here is derived from an EMBL/GenBank/DDBJ whole genome shotgun (WGS) entry which is preliminary data.</text>
</comment>
<accession>A0A9P5ANJ1</accession>
<dbReference type="AlphaFoldDB" id="A0A9P5ANJ1"/>